<dbReference type="AlphaFoldDB" id="A0A4Z2F8L5"/>
<evidence type="ECO:0000313" key="3">
    <source>
        <dbReference type="Proteomes" id="UP000314294"/>
    </source>
</evidence>
<dbReference type="EMBL" id="SRLO01001591">
    <property type="protein sequence ID" value="TNN36642.1"/>
    <property type="molecule type" value="Genomic_DNA"/>
</dbReference>
<accession>A0A4Z2F8L5</accession>
<feature type="chain" id="PRO_5021460098" evidence="1">
    <location>
        <begin position="19"/>
        <end position="84"/>
    </location>
</feature>
<gene>
    <name evidence="2" type="ORF">EYF80_053201</name>
</gene>
<sequence length="84" mass="9543">MTPLWLSTVIFSVNISISLPLSAAPYWSGYVTATEWHKAKRRRLHMAWRSMDAEGIACDEYGYEKSSEKLQGKEVISLAQPQQP</sequence>
<dbReference type="Proteomes" id="UP000314294">
    <property type="component" value="Unassembled WGS sequence"/>
</dbReference>
<organism evidence="2 3">
    <name type="scientific">Liparis tanakae</name>
    <name type="common">Tanaka's snailfish</name>
    <dbReference type="NCBI Taxonomy" id="230148"/>
    <lineage>
        <taxon>Eukaryota</taxon>
        <taxon>Metazoa</taxon>
        <taxon>Chordata</taxon>
        <taxon>Craniata</taxon>
        <taxon>Vertebrata</taxon>
        <taxon>Euteleostomi</taxon>
        <taxon>Actinopterygii</taxon>
        <taxon>Neopterygii</taxon>
        <taxon>Teleostei</taxon>
        <taxon>Neoteleostei</taxon>
        <taxon>Acanthomorphata</taxon>
        <taxon>Eupercaria</taxon>
        <taxon>Perciformes</taxon>
        <taxon>Cottioidei</taxon>
        <taxon>Cottales</taxon>
        <taxon>Liparidae</taxon>
        <taxon>Liparis</taxon>
    </lineage>
</organism>
<proteinExistence type="predicted"/>
<reference evidence="2 3" key="1">
    <citation type="submission" date="2019-03" db="EMBL/GenBank/DDBJ databases">
        <title>First draft genome of Liparis tanakae, snailfish: a comprehensive survey of snailfish specific genes.</title>
        <authorList>
            <person name="Kim W."/>
            <person name="Song I."/>
            <person name="Jeong J.-H."/>
            <person name="Kim D."/>
            <person name="Kim S."/>
            <person name="Ryu S."/>
            <person name="Song J.Y."/>
            <person name="Lee S.K."/>
        </authorList>
    </citation>
    <scope>NUCLEOTIDE SEQUENCE [LARGE SCALE GENOMIC DNA]</scope>
    <source>
        <tissue evidence="2">Muscle</tissue>
    </source>
</reference>
<protein>
    <submittedName>
        <fullName evidence="2">Uncharacterized protein</fullName>
    </submittedName>
</protein>
<evidence type="ECO:0000256" key="1">
    <source>
        <dbReference type="SAM" id="SignalP"/>
    </source>
</evidence>
<comment type="caution">
    <text evidence="2">The sequence shown here is derived from an EMBL/GenBank/DDBJ whole genome shotgun (WGS) entry which is preliminary data.</text>
</comment>
<feature type="signal peptide" evidence="1">
    <location>
        <begin position="1"/>
        <end position="18"/>
    </location>
</feature>
<keyword evidence="3" id="KW-1185">Reference proteome</keyword>
<name>A0A4Z2F8L5_9TELE</name>
<evidence type="ECO:0000313" key="2">
    <source>
        <dbReference type="EMBL" id="TNN36642.1"/>
    </source>
</evidence>
<keyword evidence="1" id="KW-0732">Signal</keyword>